<dbReference type="SFLD" id="SFLDG01129">
    <property type="entry name" value="C1.5:_HAD__Beta-PGM__Phosphata"/>
    <property type="match status" value="1"/>
</dbReference>
<dbReference type="EMBL" id="JBHRSZ010000004">
    <property type="protein sequence ID" value="MFC3151581.1"/>
    <property type="molecule type" value="Genomic_DNA"/>
</dbReference>
<comment type="caution">
    <text evidence="1">The sequence shown here is derived from an EMBL/GenBank/DDBJ whole genome shotgun (WGS) entry which is preliminary data.</text>
</comment>
<dbReference type="EC" id="3.-.-.-" evidence="1"/>
<proteinExistence type="predicted"/>
<dbReference type="InterPro" id="IPR036412">
    <property type="entry name" value="HAD-like_sf"/>
</dbReference>
<protein>
    <submittedName>
        <fullName evidence="1">HAD family hydrolase</fullName>
        <ecNumber evidence="1">3.-.-.-</ecNumber>
    </submittedName>
</protein>
<dbReference type="InterPro" id="IPR041492">
    <property type="entry name" value="HAD_2"/>
</dbReference>
<dbReference type="SUPFAM" id="SSF56784">
    <property type="entry name" value="HAD-like"/>
    <property type="match status" value="1"/>
</dbReference>
<dbReference type="PANTHER" id="PTHR43434">
    <property type="entry name" value="PHOSPHOGLYCOLATE PHOSPHATASE"/>
    <property type="match status" value="1"/>
</dbReference>
<dbReference type="SFLD" id="SFLDG01135">
    <property type="entry name" value="C1.5.6:_HAD__Beta-PGM__Phospha"/>
    <property type="match status" value="1"/>
</dbReference>
<dbReference type="GO" id="GO:0016787">
    <property type="term" value="F:hydrolase activity"/>
    <property type="evidence" value="ECO:0007669"/>
    <property type="project" value="UniProtKB-KW"/>
</dbReference>
<keyword evidence="1" id="KW-0378">Hydrolase</keyword>
<dbReference type="InterPro" id="IPR023198">
    <property type="entry name" value="PGP-like_dom2"/>
</dbReference>
<dbReference type="Gene3D" id="3.40.50.1000">
    <property type="entry name" value="HAD superfamily/HAD-like"/>
    <property type="match status" value="1"/>
</dbReference>
<dbReference type="Gene3D" id="1.10.150.240">
    <property type="entry name" value="Putative phosphatase, domain 2"/>
    <property type="match status" value="1"/>
</dbReference>
<dbReference type="Pfam" id="PF13419">
    <property type="entry name" value="HAD_2"/>
    <property type="match status" value="1"/>
</dbReference>
<reference evidence="2" key="1">
    <citation type="journal article" date="2019" name="Int. J. Syst. Evol. Microbiol.">
        <title>The Global Catalogue of Microorganisms (GCM) 10K type strain sequencing project: providing services to taxonomists for standard genome sequencing and annotation.</title>
        <authorList>
            <consortium name="The Broad Institute Genomics Platform"/>
            <consortium name="The Broad Institute Genome Sequencing Center for Infectious Disease"/>
            <person name="Wu L."/>
            <person name="Ma J."/>
        </authorList>
    </citation>
    <scope>NUCLEOTIDE SEQUENCE [LARGE SCALE GENOMIC DNA]</scope>
    <source>
        <strain evidence="2">KCTC 52438</strain>
    </source>
</reference>
<dbReference type="NCBIfam" id="TIGR01549">
    <property type="entry name" value="HAD-SF-IA-v1"/>
    <property type="match status" value="1"/>
</dbReference>
<dbReference type="InterPro" id="IPR006439">
    <property type="entry name" value="HAD-SF_hydro_IA"/>
</dbReference>
<dbReference type="NCBIfam" id="TIGR01509">
    <property type="entry name" value="HAD-SF-IA-v3"/>
    <property type="match status" value="1"/>
</dbReference>
<keyword evidence="2" id="KW-1185">Reference proteome</keyword>
<dbReference type="PANTHER" id="PTHR43434:SF24">
    <property type="entry name" value="HYDROLASE-RELATED"/>
    <property type="match status" value="1"/>
</dbReference>
<evidence type="ECO:0000313" key="1">
    <source>
        <dbReference type="EMBL" id="MFC3151581.1"/>
    </source>
</evidence>
<accession>A0ABV7HG11</accession>
<gene>
    <name evidence="1" type="ORF">ACFOEK_11130</name>
</gene>
<dbReference type="InterPro" id="IPR050155">
    <property type="entry name" value="HAD-like_hydrolase_sf"/>
</dbReference>
<sequence>MSKQYDLIIFDWDGTLVDSADLIVMCMQLAFSDAQLVVPGAEEIRNIIGLGLNEAIIELNGHTPESKIKELRERYSYHFHKNDIHELSVFDGVYELLMRLQGQGRLSAVATGKSRKGLARGLSRFKQSELFTTTRCADETKSKPHPLMLEEILREVNVPLERAVMVGDSIYDMEMAQRLGMDSIGVTYGVHCYDRLSQFKPVTVVDNVSSLSSFLLNKH</sequence>
<evidence type="ECO:0000313" key="2">
    <source>
        <dbReference type="Proteomes" id="UP001595476"/>
    </source>
</evidence>
<dbReference type="SFLD" id="SFLDS00003">
    <property type="entry name" value="Haloacid_Dehalogenase"/>
    <property type="match status" value="1"/>
</dbReference>
<name>A0ABV7HG11_9GAMM</name>
<dbReference type="RefSeq" id="WP_386720611.1">
    <property type="nucleotide sequence ID" value="NZ_JBHRSZ010000004.1"/>
</dbReference>
<dbReference type="InterPro" id="IPR023214">
    <property type="entry name" value="HAD_sf"/>
</dbReference>
<dbReference type="Proteomes" id="UP001595476">
    <property type="component" value="Unassembled WGS sequence"/>
</dbReference>
<organism evidence="1 2">
    <name type="scientific">Litoribrevibacter euphylliae</name>
    <dbReference type="NCBI Taxonomy" id="1834034"/>
    <lineage>
        <taxon>Bacteria</taxon>
        <taxon>Pseudomonadati</taxon>
        <taxon>Pseudomonadota</taxon>
        <taxon>Gammaproteobacteria</taxon>
        <taxon>Oceanospirillales</taxon>
        <taxon>Oceanospirillaceae</taxon>
        <taxon>Litoribrevibacter</taxon>
    </lineage>
</organism>